<dbReference type="AlphaFoldDB" id="A0A3N0DZR3"/>
<protein>
    <submittedName>
        <fullName evidence="2">Uncharacterized protein</fullName>
    </submittedName>
</protein>
<name>A0A3N0DZR3_9ACTN</name>
<dbReference type="RefSeq" id="WP_123232205.1">
    <property type="nucleotide sequence ID" value="NZ_RJSG01000001.1"/>
</dbReference>
<keyword evidence="1" id="KW-1133">Transmembrane helix</keyword>
<keyword evidence="1" id="KW-0812">Transmembrane</keyword>
<feature type="transmembrane region" description="Helical" evidence="1">
    <location>
        <begin position="44"/>
        <end position="68"/>
    </location>
</feature>
<feature type="transmembrane region" description="Helical" evidence="1">
    <location>
        <begin position="80"/>
        <end position="99"/>
    </location>
</feature>
<evidence type="ECO:0000256" key="1">
    <source>
        <dbReference type="SAM" id="Phobius"/>
    </source>
</evidence>
<evidence type="ECO:0000313" key="3">
    <source>
        <dbReference type="Proteomes" id="UP000277094"/>
    </source>
</evidence>
<sequence length="223" mass="24665">MRTQVLLASTLLALFAGSFWIKYQRRRGRDPRSLVVERGGDSKATIVLAADNGLSARILTVMVAATSVSGAVDTWSAAPGWSFILLGFAGYVGLGFWVMQSGRSGHGTVWLTPHGVSQRAAGMEQWIRWGDVVNVYPYKAALVIESRAPHGQRRLAPRIVVGSRRGTHTPLVMWVELQNIHPSLQDHLLRCIQRWAADETLRQEIGTESASAWLLGDKREYGF</sequence>
<reference evidence="2 3" key="1">
    <citation type="submission" date="2018-11" db="EMBL/GenBank/DDBJ databases">
        <authorList>
            <person name="Li F."/>
        </authorList>
    </citation>
    <scope>NUCLEOTIDE SEQUENCE [LARGE SCALE GENOMIC DNA]</scope>
    <source>
        <strain evidence="2 3">KIS18-7</strain>
    </source>
</reference>
<accession>A0A3N0DZR3</accession>
<evidence type="ECO:0000313" key="2">
    <source>
        <dbReference type="EMBL" id="RNL80996.1"/>
    </source>
</evidence>
<proteinExistence type="predicted"/>
<keyword evidence="1" id="KW-0472">Membrane</keyword>
<organism evidence="2 3">
    <name type="scientific">Nocardioides marmorisolisilvae</name>
    <dbReference type="NCBI Taxonomy" id="1542737"/>
    <lineage>
        <taxon>Bacteria</taxon>
        <taxon>Bacillati</taxon>
        <taxon>Actinomycetota</taxon>
        <taxon>Actinomycetes</taxon>
        <taxon>Propionibacteriales</taxon>
        <taxon>Nocardioidaceae</taxon>
        <taxon>Nocardioides</taxon>
    </lineage>
</organism>
<comment type="caution">
    <text evidence="2">The sequence shown here is derived from an EMBL/GenBank/DDBJ whole genome shotgun (WGS) entry which is preliminary data.</text>
</comment>
<feature type="transmembrane region" description="Helical" evidence="1">
    <location>
        <begin position="6"/>
        <end position="23"/>
    </location>
</feature>
<keyword evidence="3" id="KW-1185">Reference proteome</keyword>
<dbReference type="Proteomes" id="UP000277094">
    <property type="component" value="Unassembled WGS sequence"/>
</dbReference>
<dbReference type="EMBL" id="RJSG01000001">
    <property type="protein sequence ID" value="RNL80996.1"/>
    <property type="molecule type" value="Genomic_DNA"/>
</dbReference>
<gene>
    <name evidence="2" type="ORF">EFL95_01020</name>
</gene>